<keyword evidence="2" id="KW-1185">Reference proteome</keyword>
<protein>
    <submittedName>
        <fullName evidence="1">1478_t:CDS:1</fullName>
    </submittedName>
</protein>
<name>A0ACA9KV27_9GLOM</name>
<comment type="caution">
    <text evidence="1">The sequence shown here is derived from an EMBL/GenBank/DDBJ whole genome shotgun (WGS) entry which is preliminary data.</text>
</comment>
<proteinExistence type="predicted"/>
<gene>
    <name evidence="1" type="ORF">ACOLOM_LOCUS2539</name>
</gene>
<dbReference type="EMBL" id="CAJVPT010003385">
    <property type="protein sequence ID" value="CAG8494960.1"/>
    <property type="molecule type" value="Genomic_DNA"/>
</dbReference>
<evidence type="ECO:0000313" key="1">
    <source>
        <dbReference type="EMBL" id="CAG8494960.1"/>
    </source>
</evidence>
<organism evidence="1 2">
    <name type="scientific">Acaulospora colombiana</name>
    <dbReference type="NCBI Taxonomy" id="27376"/>
    <lineage>
        <taxon>Eukaryota</taxon>
        <taxon>Fungi</taxon>
        <taxon>Fungi incertae sedis</taxon>
        <taxon>Mucoromycota</taxon>
        <taxon>Glomeromycotina</taxon>
        <taxon>Glomeromycetes</taxon>
        <taxon>Diversisporales</taxon>
        <taxon>Acaulosporaceae</taxon>
        <taxon>Acaulospora</taxon>
    </lineage>
</organism>
<evidence type="ECO:0000313" key="2">
    <source>
        <dbReference type="Proteomes" id="UP000789525"/>
    </source>
</evidence>
<dbReference type="Proteomes" id="UP000789525">
    <property type="component" value="Unassembled WGS sequence"/>
</dbReference>
<accession>A0ACA9KV27</accession>
<reference evidence="1" key="1">
    <citation type="submission" date="2021-06" db="EMBL/GenBank/DDBJ databases">
        <authorList>
            <person name="Kallberg Y."/>
            <person name="Tangrot J."/>
            <person name="Rosling A."/>
        </authorList>
    </citation>
    <scope>NUCLEOTIDE SEQUENCE</scope>
    <source>
        <strain evidence="1">CL356</strain>
    </source>
</reference>
<sequence>MSSDNEMQIDCSSETMHVEPPVHNKDHLSTNSTNIEVDNNFIPIQLDSSQSQMISLWANKTKEEAKTRPLSLSTINNNIRDVNLKAKQVKLIELY</sequence>